<dbReference type="Pfam" id="PF00076">
    <property type="entry name" value="RRM_1"/>
    <property type="match status" value="3"/>
</dbReference>
<organism evidence="5 6">
    <name type="scientific">Trichinella pseudospiralis</name>
    <name type="common">Parasitic roundworm</name>
    <dbReference type="NCBI Taxonomy" id="6337"/>
    <lineage>
        <taxon>Eukaryota</taxon>
        <taxon>Metazoa</taxon>
        <taxon>Ecdysozoa</taxon>
        <taxon>Nematoda</taxon>
        <taxon>Enoplea</taxon>
        <taxon>Dorylaimia</taxon>
        <taxon>Trichinellida</taxon>
        <taxon>Trichinellidae</taxon>
        <taxon>Trichinella</taxon>
    </lineage>
</organism>
<dbReference type="EMBL" id="JYDV01000059">
    <property type="protein sequence ID" value="KRZ37387.1"/>
    <property type="molecule type" value="Genomic_DNA"/>
</dbReference>
<keyword evidence="1 2" id="KW-0694">RNA-binding</keyword>
<feature type="region of interest" description="Disordered" evidence="3">
    <location>
        <begin position="552"/>
        <end position="581"/>
    </location>
</feature>
<dbReference type="SMART" id="SM00360">
    <property type="entry name" value="RRM"/>
    <property type="match status" value="3"/>
</dbReference>
<protein>
    <recommendedName>
        <fullName evidence="4">RRM domain-containing protein</fullName>
    </recommendedName>
</protein>
<dbReference type="InterPro" id="IPR034173">
    <property type="entry name" value="SHARP_RRM2"/>
</dbReference>
<feature type="domain" description="RRM" evidence="4">
    <location>
        <begin position="278"/>
        <end position="356"/>
    </location>
</feature>
<dbReference type="Gene3D" id="3.30.70.330">
    <property type="match status" value="3"/>
</dbReference>
<evidence type="ECO:0000256" key="3">
    <source>
        <dbReference type="SAM" id="MobiDB-lite"/>
    </source>
</evidence>
<dbReference type="AlphaFoldDB" id="A0A0V1JR11"/>
<feature type="compositionally biased region" description="Low complexity" evidence="3">
    <location>
        <begin position="252"/>
        <end position="267"/>
    </location>
</feature>
<sequence>MRTDRSNKGHHCKSDIYCKVHCFLNGASCVGQTMSERPSAVEENSDHESDSSGEHYCTICEPVVVKCESDSCNSESEYPNTRHMARNDYSEITDLAPYFSRHVKALDIYTAFEDIELYNYLFEFGLIESFIVIRADPYADVFVSYRSSLSVLRLMVRDHYLASEPLIFRQVWPEVDPDYPLFRKCGRQPVIVRNQPVEEEHRVPNTELQRSELPPPDLRYTDLRSLGTVFVWHCVHYFYVQTVQSDGCSPDESTQSPSVSESTVTSEPRPRVFQAMRVPIMVRDLPPRSSDSSIKDGLYHKFKKYGKVVEVKVIGSGSSRYAIVHFRREVDAQAALENAMNEVFFGKPLNAILASSEMDVEDNEKRPLARDVDCYHPKSSRTLYVGNLDNRLREEDLTKHFNQFGEILDVDIKNRDTPAPFCFIQFADIVSVVNAILAMETDGIIGRNKVKVGFGKPVPTTMVWIDDLPTHVTEVYLRRKLGFYGCVIDVIIDAQMHQAVVVFDDVDAAQKAVQGMKGSKIYEARIQVDFCSREMYDLFIDRMHKAGLLKNSPSDSGLAESIGSRSTAKSNKRKSTGEVKHCSFKRERDQSLISNDSVLSPSSSDGRQTRANSECSSVGGGGGGSVKLDTIFSGDSIAGKDRREKVSRTQFESSKIILNNVQLELVPVDLCSSEWEHQTCMTCCFVVCQHASIVFSSILLS</sequence>
<dbReference type="InterPro" id="IPR035979">
    <property type="entry name" value="RBD_domain_sf"/>
</dbReference>
<dbReference type="GO" id="GO:0003723">
    <property type="term" value="F:RNA binding"/>
    <property type="evidence" value="ECO:0007669"/>
    <property type="project" value="UniProtKB-UniRule"/>
</dbReference>
<evidence type="ECO:0000259" key="4">
    <source>
        <dbReference type="PROSITE" id="PS50102"/>
    </source>
</evidence>
<feature type="domain" description="RRM" evidence="4">
    <location>
        <begin position="461"/>
        <end position="533"/>
    </location>
</feature>
<dbReference type="Proteomes" id="UP000054826">
    <property type="component" value="Unassembled WGS sequence"/>
</dbReference>
<dbReference type="SUPFAM" id="SSF54928">
    <property type="entry name" value="RNA-binding domain, RBD"/>
    <property type="match status" value="2"/>
</dbReference>
<comment type="caution">
    <text evidence="5">The sequence shown here is derived from an EMBL/GenBank/DDBJ whole genome shotgun (WGS) entry which is preliminary data.</text>
</comment>
<feature type="region of interest" description="Disordered" evidence="3">
    <location>
        <begin position="246"/>
        <end position="269"/>
    </location>
</feature>
<dbReference type="PROSITE" id="PS50102">
    <property type="entry name" value="RRM"/>
    <property type="match status" value="3"/>
</dbReference>
<feature type="domain" description="RRM" evidence="4">
    <location>
        <begin position="381"/>
        <end position="457"/>
    </location>
</feature>
<evidence type="ECO:0000313" key="5">
    <source>
        <dbReference type="EMBL" id="KRZ37387.1"/>
    </source>
</evidence>
<proteinExistence type="predicted"/>
<evidence type="ECO:0000256" key="2">
    <source>
        <dbReference type="PROSITE-ProRule" id="PRU00176"/>
    </source>
</evidence>
<name>A0A0V1JR11_TRIPS</name>
<gene>
    <name evidence="5" type="primary">spen</name>
    <name evidence="5" type="ORF">T4C_1442</name>
</gene>
<accession>A0A0V1JR11</accession>
<dbReference type="PANTHER" id="PTHR23189">
    <property type="entry name" value="RNA RECOGNITION MOTIF-CONTAINING"/>
    <property type="match status" value="1"/>
</dbReference>
<dbReference type="InterPro" id="IPR000504">
    <property type="entry name" value="RRM_dom"/>
</dbReference>
<evidence type="ECO:0000313" key="6">
    <source>
        <dbReference type="Proteomes" id="UP000054826"/>
    </source>
</evidence>
<feature type="compositionally biased region" description="Low complexity" evidence="3">
    <location>
        <begin position="595"/>
        <end position="605"/>
    </location>
</feature>
<feature type="region of interest" description="Disordered" evidence="3">
    <location>
        <begin position="595"/>
        <end position="622"/>
    </location>
</feature>
<dbReference type="InterPro" id="IPR012677">
    <property type="entry name" value="Nucleotide-bd_a/b_plait_sf"/>
</dbReference>
<dbReference type="CDD" id="cd12349">
    <property type="entry name" value="RRM2_SHARP"/>
    <property type="match status" value="1"/>
</dbReference>
<reference evidence="5 6" key="1">
    <citation type="submission" date="2015-01" db="EMBL/GenBank/DDBJ databases">
        <title>Evolution of Trichinella species and genotypes.</title>
        <authorList>
            <person name="Korhonen P.K."/>
            <person name="Edoardo P."/>
            <person name="Giuseppe L.R."/>
            <person name="Gasser R.B."/>
        </authorList>
    </citation>
    <scope>NUCLEOTIDE SEQUENCE [LARGE SCALE GENOMIC DNA]</scope>
    <source>
        <strain evidence="5">ISS176</strain>
    </source>
</reference>
<evidence type="ECO:0000256" key="1">
    <source>
        <dbReference type="ARBA" id="ARBA00022884"/>
    </source>
</evidence>